<keyword evidence="1" id="KW-0812">Transmembrane</keyword>
<dbReference type="AlphaFoldDB" id="A0A1H2M5H2"/>
<keyword evidence="1" id="KW-1133">Transmembrane helix</keyword>
<dbReference type="EMBL" id="LT629791">
    <property type="protein sequence ID" value="SDU88265.1"/>
    <property type="molecule type" value="Genomic_DNA"/>
</dbReference>
<evidence type="ECO:0008006" key="4">
    <source>
        <dbReference type="Google" id="ProtNLM"/>
    </source>
</evidence>
<name>A0A1H2M5H2_9ACTN</name>
<sequence>MEFVYDLVLVLHFFGLASLLGGIMVQLSARGGRVVNLAMLHGALTQLVTGVAMVGMASGIDSLDKDIDNAKIGVKLVIVLIITALCFANRKRTTIADGLFFALFGLSAANVVIAVFWS</sequence>
<organism evidence="2 3">
    <name type="scientific">Jiangella alkaliphila</name>
    <dbReference type="NCBI Taxonomy" id="419479"/>
    <lineage>
        <taxon>Bacteria</taxon>
        <taxon>Bacillati</taxon>
        <taxon>Actinomycetota</taxon>
        <taxon>Actinomycetes</taxon>
        <taxon>Jiangellales</taxon>
        <taxon>Jiangellaceae</taxon>
        <taxon>Jiangella</taxon>
    </lineage>
</organism>
<protein>
    <recommendedName>
        <fullName evidence="4">Integral membrane protein</fullName>
    </recommendedName>
</protein>
<gene>
    <name evidence="2" type="ORF">SAMN04488563_7076</name>
</gene>
<proteinExistence type="predicted"/>
<evidence type="ECO:0000313" key="3">
    <source>
        <dbReference type="Proteomes" id="UP000182977"/>
    </source>
</evidence>
<keyword evidence="3" id="KW-1185">Reference proteome</keyword>
<dbReference type="RefSeq" id="WP_046768965.1">
    <property type="nucleotide sequence ID" value="NZ_KQ061229.1"/>
</dbReference>
<reference evidence="3" key="1">
    <citation type="submission" date="2016-10" db="EMBL/GenBank/DDBJ databases">
        <authorList>
            <person name="Varghese N."/>
            <person name="Submissions S."/>
        </authorList>
    </citation>
    <scope>NUCLEOTIDE SEQUENCE [LARGE SCALE GENOMIC DNA]</scope>
    <source>
        <strain evidence="3">DSM 45079</strain>
    </source>
</reference>
<evidence type="ECO:0000313" key="2">
    <source>
        <dbReference type="EMBL" id="SDU88265.1"/>
    </source>
</evidence>
<keyword evidence="1" id="KW-0472">Membrane</keyword>
<dbReference type="STRING" id="419479.SAMN04488563_7076"/>
<dbReference type="OrthoDB" id="3830423at2"/>
<accession>A0A1H2M5H2</accession>
<evidence type="ECO:0000256" key="1">
    <source>
        <dbReference type="SAM" id="Phobius"/>
    </source>
</evidence>
<dbReference type="Proteomes" id="UP000182977">
    <property type="component" value="Chromosome I"/>
</dbReference>
<feature type="transmembrane region" description="Helical" evidence="1">
    <location>
        <begin position="6"/>
        <end position="25"/>
    </location>
</feature>
<feature type="transmembrane region" description="Helical" evidence="1">
    <location>
        <begin position="37"/>
        <end position="60"/>
    </location>
</feature>
<feature type="transmembrane region" description="Helical" evidence="1">
    <location>
        <begin position="72"/>
        <end position="88"/>
    </location>
</feature>
<feature type="transmembrane region" description="Helical" evidence="1">
    <location>
        <begin position="95"/>
        <end position="117"/>
    </location>
</feature>